<dbReference type="EMBL" id="SPUM01000043">
    <property type="protein sequence ID" value="TFW33240.1"/>
    <property type="molecule type" value="Genomic_DNA"/>
</dbReference>
<accession>A0A4Y9T1A1</accession>
<dbReference type="GO" id="GO:0008270">
    <property type="term" value="F:zinc ion binding"/>
    <property type="evidence" value="ECO:0007669"/>
    <property type="project" value="UniProtKB-KW"/>
</dbReference>
<name>A0A4Y9T1A1_9BURK</name>
<dbReference type="AlphaFoldDB" id="A0A4Y9T1A1"/>
<sequence length="64" mass="7276">MNAKTMPVVELEAKDLPAFCPNPAMPLWSSHPRVFLELDDHGEARCPYCGTEYRLKPGTELKHH</sequence>
<organism evidence="2 3">
    <name type="scientific">Massilia horti</name>
    <dbReference type="NCBI Taxonomy" id="2562153"/>
    <lineage>
        <taxon>Bacteria</taxon>
        <taxon>Pseudomonadati</taxon>
        <taxon>Pseudomonadota</taxon>
        <taxon>Betaproteobacteria</taxon>
        <taxon>Burkholderiales</taxon>
        <taxon>Oxalobacteraceae</taxon>
        <taxon>Telluria group</taxon>
        <taxon>Massilia</taxon>
    </lineage>
</organism>
<proteinExistence type="predicted"/>
<dbReference type="OrthoDB" id="9806844at2"/>
<keyword evidence="3" id="KW-1185">Reference proteome</keyword>
<protein>
    <submittedName>
        <fullName evidence="2">Zinc-finger domain-containing protein</fullName>
    </submittedName>
</protein>
<dbReference type="Pfam" id="PF10276">
    <property type="entry name" value="zf-CHCC"/>
    <property type="match status" value="1"/>
</dbReference>
<evidence type="ECO:0000313" key="2">
    <source>
        <dbReference type="EMBL" id="TFW33240.1"/>
    </source>
</evidence>
<reference evidence="2 3" key="1">
    <citation type="submission" date="2019-03" db="EMBL/GenBank/DDBJ databases">
        <title>Draft genome of Massilia hortus sp. nov., a novel bacterial species of the Oxalobacteraceae family.</title>
        <authorList>
            <person name="Peta V."/>
            <person name="Raths R."/>
            <person name="Bucking H."/>
        </authorList>
    </citation>
    <scope>NUCLEOTIDE SEQUENCE [LARGE SCALE GENOMIC DNA]</scope>
    <source>
        <strain evidence="2 3">ONC3</strain>
    </source>
</reference>
<evidence type="ECO:0000313" key="3">
    <source>
        <dbReference type="Proteomes" id="UP000297258"/>
    </source>
</evidence>
<evidence type="ECO:0000259" key="1">
    <source>
        <dbReference type="Pfam" id="PF10276"/>
    </source>
</evidence>
<dbReference type="InterPro" id="IPR019401">
    <property type="entry name" value="Znf_CHCC"/>
</dbReference>
<dbReference type="Proteomes" id="UP000297258">
    <property type="component" value="Unassembled WGS sequence"/>
</dbReference>
<keyword evidence="2" id="KW-0479">Metal-binding</keyword>
<keyword evidence="2" id="KW-0863">Zinc-finger</keyword>
<dbReference type="Gene3D" id="2.60.260.40">
    <property type="entry name" value="q5lls5 like domains"/>
    <property type="match status" value="1"/>
</dbReference>
<comment type="caution">
    <text evidence="2">The sequence shown here is derived from an EMBL/GenBank/DDBJ whole genome shotgun (WGS) entry which is preliminary data.</text>
</comment>
<keyword evidence="2" id="KW-0862">Zinc</keyword>
<gene>
    <name evidence="2" type="ORF">E4O92_07200</name>
</gene>
<dbReference type="RefSeq" id="WP_135189084.1">
    <property type="nucleotide sequence ID" value="NZ_SPUM01000043.1"/>
</dbReference>
<feature type="domain" description="Zinc finger CHCC-type" evidence="1">
    <location>
        <begin position="30"/>
        <end position="53"/>
    </location>
</feature>